<evidence type="ECO:0000313" key="2">
    <source>
        <dbReference type="EMBL" id="KAF8787383.1"/>
    </source>
</evidence>
<comment type="caution">
    <text evidence="2">The sequence shown here is derived from an EMBL/GenBank/DDBJ whole genome shotgun (WGS) entry which is preliminary data.</text>
</comment>
<name>A0A8T0FEN2_ARGBR</name>
<feature type="transmembrane region" description="Helical" evidence="1">
    <location>
        <begin position="72"/>
        <end position="95"/>
    </location>
</feature>
<evidence type="ECO:0000313" key="3">
    <source>
        <dbReference type="Proteomes" id="UP000807504"/>
    </source>
</evidence>
<dbReference type="AlphaFoldDB" id="A0A8T0FEN2"/>
<keyword evidence="3" id="KW-1185">Reference proteome</keyword>
<accession>A0A8T0FEN2</accession>
<organism evidence="2 3">
    <name type="scientific">Argiope bruennichi</name>
    <name type="common">Wasp spider</name>
    <name type="synonym">Aranea bruennichi</name>
    <dbReference type="NCBI Taxonomy" id="94029"/>
    <lineage>
        <taxon>Eukaryota</taxon>
        <taxon>Metazoa</taxon>
        <taxon>Ecdysozoa</taxon>
        <taxon>Arthropoda</taxon>
        <taxon>Chelicerata</taxon>
        <taxon>Arachnida</taxon>
        <taxon>Araneae</taxon>
        <taxon>Araneomorphae</taxon>
        <taxon>Entelegynae</taxon>
        <taxon>Araneoidea</taxon>
        <taxon>Araneidae</taxon>
        <taxon>Argiope</taxon>
    </lineage>
</organism>
<gene>
    <name evidence="2" type="ORF">HNY73_008986</name>
</gene>
<keyword evidence="1" id="KW-0472">Membrane</keyword>
<dbReference type="Proteomes" id="UP000807504">
    <property type="component" value="Unassembled WGS sequence"/>
</dbReference>
<feature type="transmembrane region" description="Helical" evidence="1">
    <location>
        <begin position="115"/>
        <end position="143"/>
    </location>
</feature>
<keyword evidence="1" id="KW-1133">Transmembrane helix</keyword>
<keyword evidence="1" id="KW-0812">Transmembrane</keyword>
<feature type="transmembrane region" description="Helical" evidence="1">
    <location>
        <begin position="192"/>
        <end position="217"/>
    </location>
</feature>
<sequence length="325" mass="37442">MITCYSIIRGLDVKWTFPSTSCISNRIKITIAFQTSYVLTIIAWCWNQRKKSQLTILLRKIQDLQSDFPRRIIKTIVIIICILPFLYSASLIAFFEAEDMKLHFYGFDVKDEWAMLIVTVLKNTIHCILYPCIAHVVALAYCIQCSLFSTGISYLNIEITQCAIENFGIPIQVNILKRKTLIQDILLDIQDIFSVPIFLIIIGNVLMCSSITGWFLIHDWSEAGDVWKIKSAFYVINGFMNLTATLWAASGLNISMNKFKEIFHQKTHKRLLLYDTKEELYLKRDLLEEPDFLLTGCDILSFKRSTILTLLGTLLTYTVLIMNTN</sequence>
<protein>
    <submittedName>
        <fullName evidence="2">Uncharacterized protein</fullName>
    </submittedName>
</protein>
<dbReference type="EMBL" id="JABXBU010000015">
    <property type="protein sequence ID" value="KAF8787383.1"/>
    <property type="molecule type" value="Genomic_DNA"/>
</dbReference>
<feature type="transmembrane region" description="Helical" evidence="1">
    <location>
        <begin position="232"/>
        <end position="254"/>
    </location>
</feature>
<proteinExistence type="predicted"/>
<reference evidence="2" key="2">
    <citation type="submission" date="2020-06" db="EMBL/GenBank/DDBJ databases">
        <authorList>
            <person name="Sheffer M."/>
        </authorList>
    </citation>
    <scope>NUCLEOTIDE SEQUENCE</scope>
</reference>
<evidence type="ECO:0000256" key="1">
    <source>
        <dbReference type="SAM" id="Phobius"/>
    </source>
</evidence>
<reference evidence="2" key="1">
    <citation type="journal article" date="2020" name="bioRxiv">
        <title>Chromosome-level reference genome of the European wasp spider Argiope bruennichi: a resource for studies on range expansion and evolutionary adaptation.</title>
        <authorList>
            <person name="Sheffer M.M."/>
            <person name="Hoppe A."/>
            <person name="Krehenwinkel H."/>
            <person name="Uhl G."/>
            <person name="Kuss A.W."/>
            <person name="Jensen L."/>
            <person name="Jensen C."/>
            <person name="Gillespie R.G."/>
            <person name="Hoff K.J."/>
            <person name="Prost S."/>
        </authorList>
    </citation>
    <scope>NUCLEOTIDE SEQUENCE</scope>
</reference>